<evidence type="ECO:0000256" key="3">
    <source>
        <dbReference type="ARBA" id="ARBA00023295"/>
    </source>
</evidence>
<evidence type="ECO:0000313" key="6">
    <source>
        <dbReference type="EMBL" id="KAK9817112.1"/>
    </source>
</evidence>
<dbReference type="AlphaFoldDB" id="A0AAW1Q702"/>
<accession>A0AAW1Q702</accession>
<dbReference type="Gene3D" id="2.160.20.10">
    <property type="entry name" value="Single-stranded right-handed beta-helix, Pectin lyase-like"/>
    <property type="match status" value="1"/>
</dbReference>
<protein>
    <submittedName>
        <fullName evidence="6">Uncharacterized protein</fullName>
    </submittedName>
</protein>
<dbReference type="SUPFAM" id="SSF51126">
    <property type="entry name" value="Pectin lyase-like"/>
    <property type="match status" value="1"/>
</dbReference>
<dbReference type="PANTHER" id="PTHR31339">
    <property type="entry name" value="PECTIN LYASE-RELATED"/>
    <property type="match status" value="1"/>
</dbReference>
<dbReference type="InterPro" id="IPR051801">
    <property type="entry name" value="GH28_Enzymes"/>
</dbReference>
<gene>
    <name evidence="6" type="ORF">WJX72_009706</name>
</gene>
<name>A0AAW1Q702_9CHLO</name>
<evidence type="ECO:0000256" key="4">
    <source>
        <dbReference type="RuleBase" id="RU361169"/>
    </source>
</evidence>
<keyword evidence="7" id="KW-1185">Reference proteome</keyword>
<evidence type="ECO:0000256" key="5">
    <source>
        <dbReference type="SAM" id="MobiDB-lite"/>
    </source>
</evidence>
<dbReference type="GO" id="GO:0005975">
    <property type="term" value="P:carbohydrate metabolic process"/>
    <property type="evidence" value="ECO:0007669"/>
    <property type="project" value="InterPro"/>
</dbReference>
<organism evidence="6 7">
    <name type="scientific">[Myrmecia] bisecta</name>
    <dbReference type="NCBI Taxonomy" id="41462"/>
    <lineage>
        <taxon>Eukaryota</taxon>
        <taxon>Viridiplantae</taxon>
        <taxon>Chlorophyta</taxon>
        <taxon>core chlorophytes</taxon>
        <taxon>Trebouxiophyceae</taxon>
        <taxon>Trebouxiales</taxon>
        <taxon>Trebouxiaceae</taxon>
        <taxon>Myrmecia</taxon>
    </lineage>
</organism>
<sequence>MTDGQTYNTLAIQKAIDSCAKQASQDSVGIVVFEDGRQYLSGTIKLASRVRLRIPKGTTLLAGDQRKAYGAEESTWYLVLADGCTSCGIEGEGTIDGQADKWVVKSSSGGGKTLRSFCPPPQECLPRLIGIRNSMQVSIDGVRIVNAVHGAVHVVNSDAVAIMGVSVSSPMDLEHSGGLLVDGAKRMYIASVEIETGGDALHVQTLSDTVCESMLVENSVLQSRNSAIRVGDANKALIETLVFRNLVIHESRSGVAVQLRDGGGMRDLQFVNITLATRLFTDVSEQATEPAGPVSVTVYPRMAGAPVGALSNITFRNLSISAEAGLVVAGVHKSSIDALVLDTIRLDLEQSTDFRGGRIQPAQEDQRASIEVVPAVYLAHVNHATLQQVTVVFGDPARPEWGSSLELAPRTVHSLAVQGLMAHDESAHPYQAGESRPVTGPPNEQRLAAGDLRGREAEPPPLDMRRKQHITTIPTWMLYGATPRVPKG</sequence>
<evidence type="ECO:0000256" key="2">
    <source>
        <dbReference type="ARBA" id="ARBA00022801"/>
    </source>
</evidence>
<evidence type="ECO:0000313" key="7">
    <source>
        <dbReference type="Proteomes" id="UP001489004"/>
    </source>
</evidence>
<evidence type="ECO:0000256" key="1">
    <source>
        <dbReference type="ARBA" id="ARBA00008834"/>
    </source>
</evidence>
<dbReference type="Pfam" id="PF00295">
    <property type="entry name" value="Glyco_hydro_28"/>
    <property type="match status" value="1"/>
</dbReference>
<keyword evidence="2 4" id="KW-0378">Hydrolase</keyword>
<dbReference type="EMBL" id="JALJOR010000005">
    <property type="protein sequence ID" value="KAK9817112.1"/>
    <property type="molecule type" value="Genomic_DNA"/>
</dbReference>
<dbReference type="InterPro" id="IPR011050">
    <property type="entry name" value="Pectin_lyase_fold/virulence"/>
</dbReference>
<dbReference type="InterPro" id="IPR012334">
    <property type="entry name" value="Pectin_lyas_fold"/>
</dbReference>
<dbReference type="Proteomes" id="UP001489004">
    <property type="component" value="Unassembled WGS sequence"/>
</dbReference>
<reference evidence="6 7" key="1">
    <citation type="journal article" date="2024" name="Nat. Commun.">
        <title>Phylogenomics reveals the evolutionary origins of lichenization in chlorophyte algae.</title>
        <authorList>
            <person name="Puginier C."/>
            <person name="Libourel C."/>
            <person name="Otte J."/>
            <person name="Skaloud P."/>
            <person name="Haon M."/>
            <person name="Grisel S."/>
            <person name="Petersen M."/>
            <person name="Berrin J.G."/>
            <person name="Delaux P.M."/>
            <person name="Dal Grande F."/>
            <person name="Keller J."/>
        </authorList>
    </citation>
    <scope>NUCLEOTIDE SEQUENCE [LARGE SCALE GENOMIC DNA]</scope>
    <source>
        <strain evidence="6 7">SAG 2043</strain>
    </source>
</reference>
<dbReference type="GO" id="GO:0004650">
    <property type="term" value="F:polygalacturonase activity"/>
    <property type="evidence" value="ECO:0007669"/>
    <property type="project" value="InterPro"/>
</dbReference>
<comment type="caution">
    <text evidence="6">The sequence shown here is derived from an EMBL/GenBank/DDBJ whole genome shotgun (WGS) entry which is preliminary data.</text>
</comment>
<dbReference type="PANTHER" id="PTHR31339:SF0">
    <property type="entry name" value="PECTIN LYASE-LIKE SUPERFAMILY PROTEIN"/>
    <property type="match status" value="1"/>
</dbReference>
<comment type="similarity">
    <text evidence="1 4">Belongs to the glycosyl hydrolase 28 family.</text>
</comment>
<dbReference type="InterPro" id="IPR000743">
    <property type="entry name" value="Glyco_hydro_28"/>
</dbReference>
<feature type="region of interest" description="Disordered" evidence="5">
    <location>
        <begin position="428"/>
        <end position="464"/>
    </location>
</feature>
<keyword evidence="3 4" id="KW-0326">Glycosidase</keyword>
<proteinExistence type="inferred from homology"/>